<sequence length="135" mass="13437">MSSTAAVALSNNLTSSTAAPVLTKISASSAVNTTITSTVAATRTVTLRPVKTRSYQACGGLRVSPTPCPASFECIKNPFDSGCGPACDGPGICVVPIPCSGVAGTNCPDGKICVDDPRDDCNPGKGGADCIGLCI</sequence>
<keyword evidence="2" id="KW-1185">Reference proteome</keyword>
<proteinExistence type="predicted"/>
<dbReference type="AlphaFoldDB" id="A0AAD8UZ23"/>
<evidence type="ECO:0000313" key="2">
    <source>
        <dbReference type="Proteomes" id="UP001230504"/>
    </source>
</evidence>
<dbReference type="EMBL" id="JAHLJV010000133">
    <property type="protein sequence ID" value="KAK1569493.1"/>
    <property type="molecule type" value="Genomic_DNA"/>
</dbReference>
<accession>A0AAD8UZ23</accession>
<dbReference type="RefSeq" id="XP_060407732.1">
    <property type="nucleotide sequence ID" value="XM_060556043.1"/>
</dbReference>
<comment type="caution">
    <text evidence="1">The sequence shown here is derived from an EMBL/GenBank/DDBJ whole genome shotgun (WGS) entry which is preliminary data.</text>
</comment>
<dbReference type="GeneID" id="85440283"/>
<name>A0AAD8UZ23_9PEZI</name>
<gene>
    <name evidence="1" type="ORF">LY79DRAFT_528563</name>
</gene>
<organism evidence="1 2">
    <name type="scientific">Colletotrichum navitas</name>
    <dbReference type="NCBI Taxonomy" id="681940"/>
    <lineage>
        <taxon>Eukaryota</taxon>
        <taxon>Fungi</taxon>
        <taxon>Dikarya</taxon>
        <taxon>Ascomycota</taxon>
        <taxon>Pezizomycotina</taxon>
        <taxon>Sordariomycetes</taxon>
        <taxon>Hypocreomycetidae</taxon>
        <taxon>Glomerellales</taxon>
        <taxon>Glomerellaceae</taxon>
        <taxon>Colletotrichum</taxon>
        <taxon>Colletotrichum graminicola species complex</taxon>
    </lineage>
</organism>
<dbReference type="Proteomes" id="UP001230504">
    <property type="component" value="Unassembled WGS sequence"/>
</dbReference>
<evidence type="ECO:0000313" key="1">
    <source>
        <dbReference type="EMBL" id="KAK1569493.1"/>
    </source>
</evidence>
<reference evidence="1" key="1">
    <citation type="submission" date="2021-06" db="EMBL/GenBank/DDBJ databases">
        <title>Comparative genomics, transcriptomics and evolutionary studies reveal genomic signatures of adaptation to plant cell wall in hemibiotrophic fungi.</title>
        <authorList>
            <consortium name="DOE Joint Genome Institute"/>
            <person name="Baroncelli R."/>
            <person name="Diaz J.F."/>
            <person name="Benocci T."/>
            <person name="Peng M."/>
            <person name="Battaglia E."/>
            <person name="Haridas S."/>
            <person name="Andreopoulos W."/>
            <person name="Labutti K."/>
            <person name="Pangilinan J."/>
            <person name="Floch G.L."/>
            <person name="Makela M.R."/>
            <person name="Henrissat B."/>
            <person name="Grigoriev I.V."/>
            <person name="Crouch J.A."/>
            <person name="De Vries R.P."/>
            <person name="Sukno S.A."/>
            <person name="Thon M.R."/>
        </authorList>
    </citation>
    <scope>NUCLEOTIDE SEQUENCE</scope>
    <source>
        <strain evidence="1">CBS 125086</strain>
    </source>
</reference>
<protein>
    <submittedName>
        <fullName evidence="1">Uncharacterized protein</fullName>
    </submittedName>
</protein>